<name>A0A445HNT0_GLYSO</name>
<gene>
    <name evidence="1" type="ORF">D0Y65_033920</name>
</gene>
<reference evidence="1 2" key="1">
    <citation type="submission" date="2018-09" db="EMBL/GenBank/DDBJ databases">
        <title>A high-quality reference genome of wild soybean provides a powerful tool to mine soybean genomes.</title>
        <authorList>
            <person name="Xie M."/>
            <person name="Chung C.Y.L."/>
            <person name="Li M.-W."/>
            <person name="Wong F.-L."/>
            <person name="Chan T.-F."/>
            <person name="Lam H.-M."/>
        </authorList>
    </citation>
    <scope>NUCLEOTIDE SEQUENCE [LARGE SCALE GENOMIC DNA]</scope>
    <source>
        <strain evidence="2">cv. W05</strain>
        <tissue evidence="1">Hypocotyl of etiolated seedlings</tissue>
    </source>
</reference>
<proteinExistence type="predicted"/>
<protein>
    <submittedName>
        <fullName evidence="1">Protein phosphatase 1 regulatory subunit pprA isoform F</fullName>
    </submittedName>
</protein>
<feature type="non-terminal residue" evidence="1">
    <location>
        <position position="1"/>
    </location>
</feature>
<keyword evidence="2" id="KW-1185">Reference proteome</keyword>
<dbReference type="Proteomes" id="UP000289340">
    <property type="component" value="Chromosome 12"/>
</dbReference>
<dbReference type="AlphaFoldDB" id="A0A445HNT0"/>
<evidence type="ECO:0000313" key="1">
    <source>
        <dbReference type="EMBL" id="RZB75244.1"/>
    </source>
</evidence>
<evidence type="ECO:0000313" key="2">
    <source>
        <dbReference type="Proteomes" id="UP000289340"/>
    </source>
</evidence>
<comment type="caution">
    <text evidence="1">The sequence shown here is derived from an EMBL/GenBank/DDBJ whole genome shotgun (WGS) entry which is preliminary data.</text>
</comment>
<dbReference type="EMBL" id="QZWG01000012">
    <property type="protein sequence ID" value="RZB75244.1"/>
    <property type="molecule type" value="Genomic_DNA"/>
</dbReference>
<accession>A0A445HNT0</accession>
<sequence length="100" mass="11416">SKDPSPHDNDRYSDRMLLEVEVKDFRKDCISYAYLSLDSAGCKGISFTLAAITKSNYSRTSRRVWGDEEGVIWLCVLRRSKSSDIWRLCRVSVGLSLDYG</sequence>
<organism evidence="1 2">
    <name type="scientific">Glycine soja</name>
    <name type="common">Wild soybean</name>
    <dbReference type="NCBI Taxonomy" id="3848"/>
    <lineage>
        <taxon>Eukaryota</taxon>
        <taxon>Viridiplantae</taxon>
        <taxon>Streptophyta</taxon>
        <taxon>Embryophyta</taxon>
        <taxon>Tracheophyta</taxon>
        <taxon>Spermatophyta</taxon>
        <taxon>Magnoliopsida</taxon>
        <taxon>eudicotyledons</taxon>
        <taxon>Gunneridae</taxon>
        <taxon>Pentapetalae</taxon>
        <taxon>rosids</taxon>
        <taxon>fabids</taxon>
        <taxon>Fabales</taxon>
        <taxon>Fabaceae</taxon>
        <taxon>Papilionoideae</taxon>
        <taxon>50 kb inversion clade</taxon>
        <taxon>NPAAA clade</taxon>
        <taxon>indigoferoid/millettioid clade</taxon>
        <taxon>Phaseoleae</taxon>
        <taxon>Glycine</taxon>
        <taxon>Glycine subgen. Soja</taxon>
    </lineage>
</organism>